<dbReference type="InterPro" id="IPR051012">
    <property type="entry name" value="CellSynth/LPSAsmb/PSIAsmb"/>
</dbReference>
<dbReference type="Pfam" id="PF25058">
    <property type="entry name" value="ARM_TT21"/>
    <property type="match status" value="1"/>
</dbReference>
<evidence type="ECO:0000313" key="5">
    <source>
        <dbReference type="Proteomes" id="UP000216207"/>
    </source>
</evidence>
<evidence type="ECO:0000256" key="1">
    <source>
        <dbReference type="ARBA" id="ARBA00022737"/>
    </source>
</evidence>
<dbReference type="PROSITE" id="PS50293">
    <property type="entry name" value="TPR_REGION"/>
    <property type="match status" value="1"/>
</dbReference>
<dbReference type="PANTHER" id="PTHR45586">
    <property type="entry name" value="TPR REPEAT-CONTAINING PROTEIN PA4667"/>
    <property type="match status" value="1"/>
</dbReference>
<proteinExistence type="predicted"/>
<dbReference type="Gene3D" id="1.25.40.10">
    <property type="entry name" value="Tetratricopeptide repeat domain"/>
    <property type="match status" value="2"/>
</dbReference>
<evidence type="ECO:0000256" key="3">
    <source>
        <dbReference type="PROSITE-ProRule" id="PRU00339"/>
    </source>
</evidence>
<evidence type="ECO:0000256" key="2">
    <source>
        <dbReference type="ARBA" id="ARBA00022803"/>
    </source>
</evidence>
<dbReference type="PROSITE" id="PS50005">
    <property type="entry name" value="TPR"/>
    <property type="match status" value="5"/>
</dbReference>
<accession>A0A268P5X0</accession>
<dbReference type="AlphaFoldDB" id="A0A268P5X0"/>
<dbReference type="SUPFAM" id="SSF48452">
    <property type="entry name" value="TPR-like"/>
    <property type="match status" value="2"/>
</dbReference>
<dbReference type="PANTHER" id="PTHR45586:SF14">
    <property type="entry name" value="TETRATRICOPEPTIDE TPR_2 REPEAT PROTEIN"/>
    <property type="match status" value="1"/>
</dbReference>
<comment type="caution">
    <text evidence="4">The sequence shown here is derived from an EMBL/GenBank/DDBJ whole genome shotgun (WGS) entry which is preliminary data.</text>
</comment>
<protein>
    <submittedName>
        <fullName evidence="4">Uncharacterized protein</fullName>
    </submittedName>
</protein>
<dbReference type="InterPro" id="IPR019734">
    <property type="entry name" value="TPR_rpt"/>
</dbReference>
<feature type="repeat" description="TPR" evidence="3">
    <location>
        <begin position="40"/>
        <end position="73"/>
    </location>
</feature>
<feature type="repeat" description="TPR" evidence="3">
    <location>
        <begin position="142"/>
        <end position="175"/>
    </location>
</feature>
<evidence type="ECO:0000313" key="4">
    <source>
        <dbReference type="EMBL" id="PAE90705.1"/>
    </source>
</evidence>
<dbReference type="InterPro" id="IPR011990">
    <property type="entry name" value="TPR-like_helical_dom_sf"/>
</dbReference>
<feature type="repeat" description="TPR" evidence="3">
    <location>
        <begin position="381"/>
        <end position="414"/>
    </location>
</feature>
<reference evidence="4 5" key="1">
    <citation type="submission" date="2017-07" db="EMBL/GenBank/DDBJ databases">
        <title>Isolation and whole genome analysis of endospore-forming bacteria from heroin.</title>
        <authorList>
            <person name="Kalinowski J."/>
            <person name="Ahrens B."/>
            <person name="Al-Dilaimi A."/>
            <person name="Winkler A."/>
            <person name="Wibberg D."/>
            <person name="Schleenbecker U."/>
            <person name="Ruckert C."/>
            <person name="Wolfel R."/>
            <person name="Grass G."/>
        </authorList>
    </citation>
    <scope>NUCLEOTIDE SEQUENCE [LARGE SCALE GENOMIC DNA]</scope>
    <source>
        <strain evidence="4 5">7539</strain>
    </source>
</reference>
<dbReference type="EMBL" id="NPCC01000004">
    <property type="protein sequence ID" value="PAE90705.1"/>
    <property type="molecule type" value="Genomic_DNA"/>
</dbReference>
<name>A0A268P5X0_SHOCL</name>
<sequence length="427" mass="48780">MQKEHDVFVDIKKKIYASIESGNVEEALRLLNAFADTTNHDQLYQAAELYYELGHVDKARPLIEQLLELYPDEGELYVLAAEMMIDADQEDEAIEYLLEIGENDPSFLQAQLLLADLYQLQSLDEAAEQRLLAAHKKAPNEVIITYALGEFYLEQGSYNKAIPYLKQALHAKEELGDINVGLALAEAYGANGQFEDALLLYHQQKQNELPPNALFNFGFTAFQQGDYTVAIEQLEAVKTLDPDFTSVYVPLARAYEAEKRYEEAFETLAAGMRMDEFNDALPLLAGKLLYKQQDFVGAEQYLRQAIALNPTNTEALQTLAAFLREQERFDELLELVEHAKSYGETDALLVWYEALAHKELEYYETAREKYKEAYIAFHEDADFLSEYGHFLLEEGERNKAVELFQKALQQSPERSDLSELLDELQAE</sequence>
<keyword evidence="1" id="KW-0677">Repeat</keyword>
<dbReference type="SMART" id="SM00028">
    <property type="entry name" value="TPR"/>
    <property type="match status" value="7"/>
</dbReference>
<dbReference type="Proteomes" id="UP000216207">
    <property type="component" value="Unassembled WGS sequence"/>
</dbReference>
<keyword evidence="2 3" id="KW-0802">TPR repeat</keyword>
<dbReference type="OMA" id="TKWNIAK"/>
<dbReference type="Pfam" id="PF13432">
    <property type="entry name" value="TPR_16"/>
    <property type="match status" value="1"/>
</dbReference>
<feature type="repeat" description="TPR" evidence="3">
    <location>
        <begin position="245"/>
        <end position="278"/>
    </location>
</feature>
<dbReference type="Pfam" id="PF14559">
    <property type="entry name" value="TPR_19"/>
    <property type="match status" value="3"/>
</dbReference>
<organism evidence="4 5">
    <name type="scientific">Shouchella clausii</name>
    <name type="common">Alkalihalobacillus clausii</name>
    <dbReference type="NCBI Taxonomy" id="79880"/>
    <lineage>
        <taxon>Bacteria</taxon>
        <taxon>Bacillati</taxon>
        <taxon>Bacillota</taxon>
        <taxon>Bacilli</taxon>
        <taxon>Bacillales</taxon>
        <taxon>Bacillaceae</taxon>
        <taxon>Shouchella</taxon>
    </lineage>
</organism>
<feature type="repeat" description="TPR" evidence="3">
    <location>
        <begin position="211"/>
        <end position="244"/>
    </location>
</feature>
<gene>
    <name evidence="4" type="ORF">CHH72_02160</name>
</gene>